<gene>
    <name evidence="2" type="ORF">HYH03_001502</name>
</gene>
<sequence>MMRGLVFLSTSKKGGGRVHIAQLPAKERAGSRCSVFSPSGPWHSHLWHQGPDYFVVAVVRLDMESGEPRELLARQVFSRTYSLPSGFLFDTRLFRSGSGRLLLQQFMTNSAAIPKQMRLIELKIIPTGQSYDIQMEPFRSYVYSKMQFQDKNWVPWHGSDLMSYTHYPSFEPHDVLDWGSLTGGPASSENATVTHEPASSTPVPAIAKLSRYFEAEGLSFRGGTPAVPFPAAQQGPGVEPKEYLAVGHLVAHAECFHHAFPRLRSGSGAAGGRKRRKGGGAAGPTPRGLGAPFCPHSYLALRSTATVNDRPFLRSQWSTYVPMHHFDDYFWFFYTFEAKPPHRITRLSHALLPVPPGPAHHAGVYFPTGLEALGHPSNATNYIVAYGVNDDRGMMLTLSRDEIVAHLQPVDQVQPRSYGFCSLY</sequence>
<protein>
    <submittedName>
        <fullName evidence="2">Uncharacterized protein</fullName>
    </submittedName>
</protein>
<evidence type="ECO:0000313" key="3">
    <source>
        <dbReference type="Proteomes" id="UP000612055"/>
    </source>
</evidence>
<proteinExistence type="predicted"/>
<dbReference type="EMBL" id="JAEHOE010000003">
    <property type="protein sequence ID" value="KAG2500738.1"/>
    <property type="molecule type" value="Genomic_DNA"/>
</dbReference>
<evidence type="ECO:0000313" key="2">
    <source>
        <dbReference type="EMBL" id="KAG2500738.1"/>
    </source>
</evidence>
<evidence type="ECO:0000256" key="1">
    <source>
        <dbReference type="SAM" id="MobiDB-lite"/>
    </source>
</evidence>
<reference evidence="2" key="1">
    <citation type="journal article" date="2020" name="bioRxiv">
        <title>Comparative genomics of Chlamydomonas.</title>
        <authorList>
            <person name="Craig R.J."/>
            <person name="Hasan A.R."/>
            <person name="Ness R.W."/>
            <person name="Keightley P.D."/>
        </authorList>
    </citation>
    <scope>NUCLEOTIDE SEQUENCE</scope>
    <source>
        <strain evidence="2">CCAP 11/70</strain>
    </source>
</reference>
<accession>A0A835YGE5</accession>
<dbReference type="AlphaFoldDB" id="A0A835YGE5"/>
<feature type="region of interest" description="Disordered" evidence="1">
    <location>
        <begin position="266"/>
        <end position="288"/>
    </location>
</feature>
<name>A0A835YGE5_9CHLO</name>
<comment type="caution">
    <text evidence="2">The sequence shown here is derived from an EMBL/GenBank/DDBJ whole genome shotgun (WGS) entry which is preliminary data.</text>
</comment>
<organism evidence="2 3">
    <name type="scientific">Edaphochlamys debaryana</name>
    <dbReference type="NCBI Taxonomy" id="47281"/>
    <lineage>
        <taxon>Eukaryota</taxon>
        <taxon>Viridiplantae</taxon>
        <taxon>Chlorophyta</taxon>
        <taxon>core chlorophytes</taxon>
        <taxon>Chlorophyceae</taxon>
        <taxon>CS clade</taxon>
        <taxon>Chlamydomonadales</taxon>
        <taxon>Chlamydomonadales incertae sedis</taxon>
        <taxon>Edaphochlamys</taxon>
    </lineage>
</organism>
<dbReference type="OrthoDB" id="522901at2759"/>
<keyword evidence="3" id="KW-1185">Reference proteome</keyword>
<dbReference type="Proteomes" id="UP000612055">
    <property type="component" value="Unassembled WGS sequence"/>
</dbReference>